<feature type="domain" description="Ion transport" evidence="17">
    <location>
        <begin position="1389"/>
        <end position="1667"/>
    </location>
</feature>
<dbReference type="GO" id="GO:0005789">
    <property type="term" value="C:endoplasmic reticulum membrane"/>
    <property type="evidence" value="ECO:0007669"/>
    <property type="project" value="UniProtKB-SubCell"/>
</dbReference>
<comment type="catalytic activity">
    <reaction evidence="15">
        <text>[protein]-C-terminal S-[(2E,6E)-farnesyl]-L-cysteine + S-adenosyl-L-methionine = [protein]-C-terminal S-[(2E,6E)-farnesyl]-L-cysteine methyl ester + S-adenosyl-L-homocysteine</text>
        <dbReference type="Rhea" id="RHEA:21672"/>
        <dbReference type="Rhea" id="RHEA-COMP:12125"/>
        <dbReference type="Rhea" id="RHEA-COMP:12126"/>
        <dbReference type="ChEBI" id="CHEBI:57856"/>
        <dbReference type="ChEBI" id="CHEBI:59789"/>
        <dbReference type="ChEBI" id="CHEBI:90510"/>
        <dbReference type="ChEBI" id="CHEBI:90511"/>
        <dbReference type="EC" id="2.1.1.100"/>
    </reaction>
</comment>
<feature type="transmembrane region" description="Helical" evidence="15">
    <location>
        <begin position="834"/>
        <end position="851"/>
    </location>
</feature>
<feature type="transmembrane region" description="Helical" evidence="15">
    <location>
        <begin position="863"/>
        <end position="889"/>
    </location>
</feature>
<evidence type="ECO:0000256" key="9">
    <source>
        <dbReference type="ARBA" id="ARBA00022989"/>
    </source>
</evidence>
<feature type="transmembrane region" description="Helical" evidence="15">
    <location>
        <begin position="1384"/>
        <end position="1405"/>
    </location>
</feature>
<keyword evidence="10" id="KW-0406">Ion transport</keyword>
<keyword evidence="3" id="KW-1003">Cell membrane</keyword>
<dbReference type="Proteomes" id="UP000292702">
    <property type="component" value="Unassembled WGS sequence"/>
</dbReference>
<comment type="caution">
    <text evidence="18">The sequence shown here is derived from an EMBL/GenBank/DDBJ whole genome shotgun (WGS) entry which is preliminary data.</text>
</comment>
<feature type="transmembrane region" description="Helical" evidence="15">
    <location>
        <begin position="672"/>
        <end position="691"/>
    </location>
</feature>
<name>A0A4R0RY19_9APHY</name>
<dbReference type="InterPro" id="IPR007269">
    <property type="entry name" value="ICMT_MeTrfase"/>
</dbReference>
<protein>
    <recommendedName>
        <fullName evidence="15">Protein-S-isoprenylcysteine O-methyltransferase</fullName>
        <ecNumber evidence="15">2.1.1.100</ecNumber>
    </recommendedName>
</protein>
<keyword evidence="4" id="KW-0109">Calcium transport</keyword>
<feature type="transmembrane region" description="Helical" evidence="15">
    <location>
        <begin position="1062"/>
        <end position="1084"/>
    </location>
</feature>
<dbReference type="InterPro" id="IPR005821">
    <property type="entry name" value="Ion_trans_dom"/>
</dbReference>
<feature type="transmembrane region" description="Helical" evidence="15">
    <location>
        <begin position="1938"/>
        <end position="1964"/>
    </location>
</feature>
<dbReference type="PANTHER" id="PTHR45628">
    <property type="entry name" value="VOLTAGE-DEPENDENT CALCIUM CHANNEL TYPE A SUBUNIT ALPHA-1"/>
    <property type="match status" value="1"/>
</dbReference>
<comment type="similarity">
    <text evidence="14">Belongs to the calcium channel alpha-1 subunit (TC 1.A.1.11) family.</text>
</comment>
<feature type="transmembrane region" description="Helical" evidence="15">
    <location>
        <begin position="735"/>
        <end position="755"/>
    </location>
</feature>
<feature type="transmembrane region" description="Helical" evidence="15">
    <location>
        <begin position="50"/>
        <end position="74"/>
    </location>
</feature>
<dbReference type="InterPro" id="IPR027359">
    <property type="entry name" value="Volt_channel_dom_sf"/>
</dbReference>
<feature type="compositionally biased region" description="Polar residues" evidence="16">
    <location>
        <begin position="238"/>
        <end position="247"/>
    </location>
</feature>
<evidence type="ECO:0000256" key="11">
    <source>
        <dbReference type="ARBA" id="ARBA00023136"/>
    </source>
</evidence>
<feature type="transmembrane region" description="Helical" evidence="15">
    <location>
        <begin position="1753"/>
        <end position="1772"/>
    </location>
</feature>
<evidence type="ECO:0000256" key="7">
    <source>
        <dbReference type="ARBA" id="ARBA00022837"/>
    </source>
</evidence>
<keyword evidence="12" id="KW-0325">Glycoprotein</keyword>
<evidence type="ECO:0000256" key="1">
    <source>
        <dbReference type="ARBA" id="ARBA00004651"/>
    </source>
</evidence>
<feature type="transmembrane region" description="Helical" evidence="15">
    <location>
        <begin position="1425"/>
        <end position="1446"/>
    </location>
</feature>
<evidence type="ECO:0000256" key="16">
    <source>
        <dbReference type="SAM" id="MobiDB-lite"/>
    </source>
</evidence>
<feature type="transmembrane region" description="Helical" evidence="15">
    <location>
        <begin position="1643"/>
        <end position="1665"/>
    </location>
</feature>
<comment type="similarity">
    <text evidence="15">Belongs to the class VI-like SAM-binding methyltransferase superfamily. Isoprenylcysteine carboxyl methyltransferase family.</text>
</comment>
<evidence type="ECO:0000256" key="15">
    <source>
        <dbReference type="RuleBase" id="RU362022"/>
    </source>
</evidence>
<proteinExistence type="inferred from homology"/>
<evidence type="ECO:0000256" key="8">
    <source>
        <dbReference type="ARBA" id="ARBA00022882"/>
    </source>
</evidence>
<keyword evidence="5" id="KW-0107">Calcium channel</keyword>
<evidence type="ECO:0000256" key="12">
    <source>
        <dbReference type="ARBA" id="ARBA00023180"/>
    </source>
</evidence>
<comment type="subcellular location">
    <subcellularLocation>
        <location evidence="1">Cell membrane</location>
        <topology evidence="1">Multi-pass membrane protein</topology>
    </subcellularLocation>
    <subcellularLocation>
        <location evidence="15">Endoplasmic reticulum membrane</location>
        <topology evidence="15">Multi-pass membrane protein</topology>
    </subcellularLocation>
</comment>
<dbReference type="OrthoDB" id="416585at2759"/>
<feature type="compositionally biased region" description="Polar residues" evidence="16">
    <location>
        <begin position="193"/>
        <end position="206"/>
    </location>
</feature>
<evidence type="ECO:0000313" key="19">
    <source>
        <dbReference type="Proteomes" id="UP000292702"/>
    </source>
</evidence>
<feature type="transmembrane region" description="Helical" evidence="15">
    <location>
        <begin position="1133"/>
        <end position="1154"/>
    </location>
</feature>
<evidence type="ECO:0000256" key="14">
    <source>
        <dbReference type="ARBA" id="ARBA00061395"/>
    </source>
</evidence>
<keyword evidence="15" id="KW-0256">Endoplasmic reticulum</keyword>
<evidence type="ECO:0000256" key="4">
    <source>
        <dbReference type="ARBA" id="ARBA00022568"/>
    </source>
</evidence>
<feature type="transmembrane region" description="Helical" evidence="15">
    <location>
        <begin position="1007"/>
        <end position="1024"/>
    </location>
</feature>
<dbReference type="Pfam" id="PF00520">
    <property type="entry name" value="Ion_trans"/>
    <property type="match status" value="4"/>
</dbReference>
<feature type="domain" description="Ion transport" evidence="17">
    <location>
        <begin position="947"/>
        <end position="1171"/>
    </location>
</feature>
<feature type="region of interest" description="Disordered" evidence="16">
    <location>
        <begin position="2238"/>
        <end position="2258"/>
    </location>
</feature>
<dbReference type="GO" id="GO:0098703">
    <property type="term" value="P:calcium ion import across plasma membrane"/>
    <property type="evidence" value="ECO:0007669"/>
    <property type="project" value="TreeGrafter"/>
</dbReference>
<feature type="transmembrane region" description="Helical" evidence="15">
    <location>
        <begin position="1837"/>
        <end position="1864"/>
    </location>
</feature>
<evidence type="ECO:0000256" key="10">
    <source>
        <dbReference type="ARBA" id="ARBA00023065"/>
    </source>
</evidence>
<dbReference type="InterPro" id="IPR050599">
    <property type="entry name" value="VDCC_alpha-1_subunit"/>
</dbReference>
<evidence type="ECO:0000313" key="18">
    <source>
        <dbReference type="EMBL" id="TCD71079.1"/>
    </source>
</evidence>
<evidence type="ECO:0000256" key="3">
    <source>
        <dbReference type="ARBA" id="ARBA00022475"/>
    </source>
</evidence>
<feature type="region of interest" description="Disordered" evidence="16">
    <location>
        <begin position="231"/>
        <end position="264"/>
    </location>
</feature>
<accession>A0A4R0RY19</accession>
<feature type="transmembrane region" description="Helical" evidence="15">
    <location>
        <begin position="1719"/>
        <end position="1741"/>
    </location>
</feature>
<feature type="transmembrane region" description="Helical" evidence="15">
    <location>
        <begin position="441"/>
        <end position="464"/>
    </location>
</feature>
<gene>
    <name evidence="18" type="primary">CCH1</name>
    <name evidence="18" type="ORF">EIP91_000171</name>
</gene>
<feature type="compositionally biased region" description="Basic and acidic residues" evidence="16">
    <location>
        <begin position="2244"/>
        <end position="2256"/>
    </location>
</feature>
<feature type="region of interest" description="Disordered" evidence="16">
    <location>
        <begin position="584"/>
        <end position="616"/>
    </location>
</feature>
<dbReference type="STRING" id="92696.A0A4R0RY19"/>
<feature type="domain" description="Ion transport" evidence="17">
    <location>
        <begin position="1719"/>
        <end position="1963"/>
    </location>
</feature>
<sequence length="2279" mass="256068">MIAEPTFKLGCLCVLQLYHYLGIQNPNGSPPSESEREKYKKVGDSVPAFVLRWGGLFYGNFLQIMTAIEIYVLLSRLYPQLSNKQVASIIAPGCRSAEDLQASPAFLLGLALIVAGVSLRLWCYQVMGTNFTFQLSIRKNHTLCTRGPYSVVRHPSYTGAAMWMVGQGLCLFSQESSSSAIDITGSPVRLGSSGPSSPALTPTESRGSFARRRSSWVEPLDDPLRLDLSTFTADAEPLTSTPRSGQSGWKPHDDPFFASPVDEDSPIDYPYRSAAVRAGTYTTSQPGPSSASLIHSDDVFTDQREDDKAHLTSNMSRMGNNGGWSQDGDDEDPERSAASARSRRKNVRYSTSPRSLKKTGTRIMTMSRNLRRASLRVVNLAGMGLEEHVRLGEGVDRVDEDGEDEEDEEPMVDLAEHLPLRGRTLACMGPTNKLRLAMFRLLIYSWTEPIILLLIILNAVVLTIQAARSQALSTDADGPSHIRGYFHTWEDYTLFVLFVLFTLECFARIAVSGFILDPEVPVSSLLSALSFSPPEVVPPSSSVDPHVSIARHPSLGHSAQRRGQDGMSLPDRLRQLRTNLMRPFAISHAPNRENSTSSKATRRRSDTVQSQTPMMEKMSKAHSHIRNPLHHTFLSTAFKSDNDDILSLPFRFSVQRSHDVTRRNLPYMRQSWLRIDLVAVAGFWITFALAMGGAERGTYHIGIFRALSVLRTARLLAITSGTTTIMRSLKTARPLLASVAYFVLFAMILFSIIGIQSFKGSFRRSCHLSATLGVDAIPLGNACGAYIDPDTMDVLGYLTRAGDHGPVKGFVCPLGQICLEDAENPNSGIASFDTIYFAALQVFIVSSANGWSPLMYQMMDSEYFVSCFFFIVCIVVLNFWLINLFVAVITNTFSAIRKDTSKSAFGAAPLAPQLDNEDGWAVVDGRRIQRHNRVKEIYDNIRLGWVALALASLVLQATREVDISPKHQEILDKGELVITIIFDIEIFVRIIAHLPDWRSFFYRGQNWLDLILALGSTVIQIPAIHNSSVYPWLTIFQLGRFYRVILEIPRMKPLLLAVFGNMYGLANMSLFLIMINFLTALVAVQLLRGDVAQGNFIDFGEIFNSFLAVYQVFSSENWTDVLYGAAQPEVPLRQSAIVVLFIAGWMFFANYIVLQMFIAVINENFDVAEESKRSRQAKHYWASHRPEQARAPWVRRLNPYRWFPAKPKAVAVEQLPSNLVLPMQKTLIQDYDLPMKETKPKKESKKSGPGHYSTRSLQVLQTLFTGETTKFNKDVPLTTIRANNKRESLNPEDHIDEETERHLDVLAALNTEAATAEETDDVLYERRAQKADFIREHPSYDKTFWVFSQKNPIRRVCQKLVSPANGDRIYGAPPHPIAHLVVQLLLLLTVIGGIVVEIIATPIYRRDFYQQHGYTRGSWFDHAEMSFGLALLVEFLIKVVADGFMFTPNAYIRSIWNILDFLILAGILVNVTTGLLFVGGLSRLTRSLKALRVLRLITLIEKMRSTFESLIISGASRILDAALLAILYMIPYAVWGLNIFAGLMNECNDGNVTGIMTCVGEYNNSIVGGDDAPAFGFLVPRVWDNPAPSTTFSFDSFRSSLLILFEIVSLEGWIDVMSVAVSITGAGQQPETNVAQANSLFFLIYNLLGGVVILTLFVSIIIGNFTAKTGTALLTQPQREWIDLQKLIKRQRPSKRPKRRPSWPVRGWCYDRAMHKHGWWYQMMTWLFVIHVVALMTQTFSTEKIFDELRNDFFIFVTAVYVVDILVRLYGLGWKSYSANGWNIFDIFVAGGSLVTTVVVRVGTGGFAVQQLQKLFLTTMAFKLVQRTNSLNKLFKTAVASLPVILSLLALWLILFMFFAILFVEVFSMTKWNTGENLHQNYSSMSNALLMLAFMTTGEGWNQYMHDFAIEYPRCTNSSPQTPDSDCGSAGWSFTLFIAWNLLSMYIFTNLFTGVVVESFYYVFQMTGGAKSITREEIRAFKKVWAEVANPRTGYLERANFVRFFGRLSGIFEVRIYPADYSIPKLVARSEANEADKQSWPAHVVAGVNLDILNANLANVDQAKIKERKELYNRLFHEARISFEPGKGISFTNMLLLLAHHKLIVDTEALVLKDLVVRTETTKLVKDLVDFDRVQSLLLMISHRRRFLAWREQQKQQQQGVPAIVVESSPATPPFTSRDITSPGQVTYRHDPESPSPRPAILHSPEMTFSLDYPSSTGGLQRSRRLSDASMLSTDIAAKSSFESTRESRYSEDDPQHMLSSMQNSIWRDMMLEAEEEEE</sequence>
<dbReference type="EMBL" id="RWJN01000010">
    <property type="protein sequence ID" value="TCD71079.1"/>
    <property type="molecule type" value="Genomic_DNA"/>
</dbReference>
<keyword evidence="6 15" id="KW-0812">Transmembrane</keyword>
<reference evidence="18 19" key="1">
    <citation type="submission" date="2018-11" db="EMBL/GenBank/DDBJ databases">
        <title>Genome assembly of Steccherinum ochraceum LE-BIN_3174, the white-rot fungus of the Steccherinaceae family (The Residual Polyporoid clade, Polyporales, Basidiomycota).</title>
        <authorList>
            <person name="Fedorova T.V."/>
            <person name="Glazunova O.A."/>
            <person name="Landesman E.O."/>
            <person name="Moiseenko K.V."/>
            <person name="Psurtseva N.V."/>
            <person name="Savinova O.S."/>
            <person name="Shakhova N.V."/>
            <person name="Tyazhelova T.V."/>
            <person name="Vasina D.V."/>
        </authorList>
    </citation>
    <scope>NUCLEOTIDE SEQUENCE [LARGE SCALE GENOMIC DNA]</scope>
    <source>
        <strain evidence="18 19">LE-BIN_3174</strain>
    </source>
</reference>
<feature type="transmembrane region" description="Helical" evidence="15">
    <location>
        <begin position="1601"/>
        <end position="1623"/>
    </location>
</feature>
<keyword evidence="15" id="KW-0949">S-adenosyl-L-methionine</keyword>
<dbReference type="FunFam" id="1.10.287.70:FF:000093">
    <property type="entry name" value="Calcium channel subunit Cch1"/>
    <property type="match status" value="1"/>
</dbReference>
<feature type="region of interest" description="Disordered" evidence="16">
    <location>
        <begin position="313"/>
        <end position="358"/>
    </location>
</feature>
<dbReference type="GO" id="GO:0005891">
    <property type="term" value="C:voltage-gated calcium channel complex"/>
    <property type="evidence" value="ECO:0007669"/>
    <property type="project" value="TreeGrafter"/>
</dbReference>
<feature type="region of interest" description="Disordered" evidence="16">
    <location>
        <begin position="183"/>
        <end position="214"/>
    </location>
</feature>
<dbReference type="Gene3D" id="1.20.120.1630">
    <property type="match status" value="1"/>
</dbReference>
<dbReference type="Pfam" id="PF04140">
    <property type="entry name" value="ICMT"/>
    <property type="match status" value="1"/>
</dbReference>
<keyword evidence="19" id="KW-1185">Reference proteome</keyword>
<keyword evidence="9 15" id="KW-1133">Transmembrane helix</keyword>
<feature type="region of interest" description="Disordered" evidence="16">
    <location>
        <begin position="2168"/>
        <end position="2197"/>
    </location>
</feature>
<keyword evidence="11 15" id="KW-0472">Membrane</keyword>
<evidence type="ECO:0000256" key="2">
    <source>
        <dbReference type="ARBA" id="ARBA00022448"/>
    </source>
</evidence>
<feature type="transmembrane region" description="Helical" evidence="15">
    <location>
        <begin position="1784"/>
        <end position="1802"/>
    </location>
</feature>
<dbReference type="SUPFAM" id="SSF81324">
    <property type="entry name" value="Voltage-gated potassium channels"/>
    <property type="match status" value="4"/>
</dbReference>
<feature type="domain" description="Ion transport" evidence="17">
    <location>
        <begin position="665"/>
        <end position="900"/>
    </location>
</feature>
<feature type="transmembrane region" description="Helical" evidence="15">
    <location>
        <begin position="1458"/>
        <end position="1481"/>
    </location>
</feature>
<keyword evidence="15" id="KW-0489">Methyltransferase</keyword>
<feature type="compositionally biased region" description="Polar residues" evidence="16">
    <location>
        <begin position="2174"/>
        <end position="2185"/>
    </location>
</feature>
<keyword evidence="7" id="KW-0106">Calcium</keyword>
<keyword evidence="2" id="KW-0813">Transport</keyword>
<organism evidence="18 19">
    <name type="scientific">Steccherinum ochraceum</name>
    <dbReference type="NCBI Taxonomy" id="92696"/>
    <lineage>
        <taxon>Eukaryota</taxon>
        <taxon>Fungi</taxon>
        <taxon>Dikarya</taxon>
        <taxon>Basidiomycota</taxon>
        <taxon>Agaricomycotina</taxon>
        <taxon>Agaricomycetes</taxon>
        <taxon>Polyporales</taxon>
        <taxon>Steccherinaceae</taxon>
        <taxon>Steccherinum</taxon>
    </lineage>
</organism>
<feature type="transmembrane region" description="Helical" evidence="15">
    <location>
        <begin position="492"/>
        <end position="516"/>
    </location>
</feature>
<dbReference type="Gene3D" id="1.20.120.350">
    <property type="entry name" value="Voltage-gated potassium channels. Chain C"/>
    <property type="match status" value="3"/>
</dbReference>
<dbReference type="GO" id="GO:0004671">
    <property type="term" value="F:protein C-terminal S-isoprenylcysteine carboxyl O-methyltransferase activity"/>
    <property type="evidence" value="ECO:0007669"/>
    <property type="project" value="UniProtKB-EC"/>
</dbReference>
<dbReference type="PANTHER" id="PTHR45628:SF7">
    <property type="entry name" value="VOLTAGE-DEPENDENT CALCIUM CHANNEL TYPE A SUBUNIT ALPHA-1"/>
    <property type="match status" value="1"/>
</dbReference>
<keyword evidence="8" id="KW-0851">Voltage-gated channel</keyword>
<evidence type="ECO:0000256" key="5">
    <source>
        <dbReference type="ARBA" id="ARBA00022673"/>
    </source>
</evidence>
<keyword evidence="15" id="KW-0808">Transferase</keyword>
<evidence type="ECO:0000256" key="6">
    <source>
        <dbReference type="ARBA" id="ARBA00022692"/>
    </source>
</evidence>
<feature type="transmembrane region" description="Helical" evidence="15">
    <location>
        <begin position="1510"/>
        <end position="1535"/>
    </location>
</feature>
<dbReference type="EC" id="2.1.1.100" evidence="15"/>
<evidence type="ECO:0000259" key="17">
    <source>
        <dbReference type="Pfam" id="PF00520"/>
    </source>
</evidence>
<dbReference type="GO" id="GO:0032259">
    <property type="term" value="P:methylation"/>
    <property type="evidence" value="ECO:0007669"/>
    <property type="project" value="UniProtKB-KW"/>
</dbReference>
<dbReference type="Gene3D" id="1.10.287.70">
    <property type="match status" value="4"/>
</dbReference>
<keyword evidence="13" id="KW-0407">Ion channel</keyword>
<evidence type="ECO:0000256" key="13">
    <source>
        <dbReference type="ARBA" id="ARBA00023303"/>
    </source>
</evidence>
<feature type="transmembrane region" description="Helical" evidence="15">
    <location>
        <begin position="105"/>
        <end position="123"/>
    </location>
</feature>
<dbReference type="GO" id="GO:0008331">
    <property type="term" value="F:high voltage-gated calcium channel activity"/>
    <property type="evidence" value="ECO:0007669"/>
    <property type="project" value="TreeGrafter"/>
</dbReference>